<evidence type="ECO:0000313" key="2">
    <source>
        <dbReference type="EMBL" id="ARU63253.1"/>
    </source>
</evidence>
<evidence type="ECO:0000256" key="1">
    <source>
        <dbReference type="SAM" id="Phobius"/>
    </source>
</evidence>
<dbReference type="EMBL" id="CP021434">
    <property type="protein sequence ID" value="ARU63253.1"/>
    <property type="molecule type" value="Genomic_DNA"/>
</dbReference>
<protein>
    <submittedName>
        <fullName evidence="2">Uncharacterized protein</fullName>
    </submittedName>
</protein>
<keyword evidence="1" id="KW-0812">Transmembrane</keyword>
<proteinExistence type="predicted"/>
<evidence type="ECO:0000313" key="3">
    <source>
        <dbReference type="Proteomes" id="UP000195437"/>
    </source>
</evidence>
<feature type="transmembrane region" description="Helical" evidence="1">
    <location>
        <begin position="17"/>
        <end position="37"/>
    </location>
</feature>
<keyword evidence="1" id="KW-1133">Transmembrane helix</keyword>
<accession>A0A1Y0IV37</accession>
<reference evidence="3" key="1">
    <citation type="submission" date="2017-05" db="EMBL/GenBank/DDBJ databases">
        <authorList>
            <person name="Sung H."/>
        </authorList>
    </citation>
    <scope>NUCLEOTIDE SEQUENCE [LARGE SCALE GENOMIC DNA]</scope>
    <source>
        <strain evidence="3">AR23208</strain>
    </source>
</reference>
<sequence length="69" mass="8179">MWDSFLHWMGEATMWDWIWHIVAVVVTLYLSVPGLWWPHVEKYMKKKKEREAAAKLAAEQATMNMSKGK</sequence>
<name>A0A1Y0IV37_9BACL</name>
<organism evidence="2 3">
    <name type="scientific">Tumebacillus avium</name>
    <dbReference type="NCBI Taxonomy" id="1903704"/>
    <lineage>
        <taxon>Bacteria</taxon>
        <taxon>Bacillati</taxon>
        <taxon>Bacillota</taxon>
        <taxon>Bacilli</taxon>
        <taxon>Bacillales</taxon>
        <taxon>Alicyclobacillaceae</taxon>
        <taxon>Tumebacillus</taxon>
    </lineage>
</organism>
<dbReference type="AlphaFoldDB" id="A0A1Y0IV37"/>
<dbReference type="OrthoDB" id="2382294at2"/>
<dbReference type="KEGG" id="tum:CBW65_21430"/>
<keyword evidence="3" id="KW-1185">Reference proteome</keyword>
<dbReference type="Proteomes" id="UP000195437">
    <property type="component" value="Chromosome"/>
</dbReference>
<dbReference type="RefSeq" id="WP_087458597.1">
    <property type="nucleotide sequence ID" value="NZ_CP021434.1"/>
</dbReference>
<keyword evidence="1" id="KW-0472">Membrane</keyword>
<gene>
    <name evidence="2" type="ORF">CBW65_21430</name>
</gene>